<feature type="compositionally biased region" description="Low complexity" evidence="7">
    <location>
        <begin position="299"/>
        <end position="316"/>
    </location>
</feature>
<evidence type="ECO:0000259" key="8">
    <source>
        <dbReference type="PROSITE" id="PS50114"/>
    </source>
</evidence>
<protein>
    <recommendedName>
        <fullName evidence="8">GATA-type domain-containing protein</fullName>
    </recommendedName>
</protein>
<dbReference type="PANTHER" id="PTHR10071:SF281">
    <property type="entry name" value="BOX A-BINDING FACTOR-RELATED"/>
    <property type="match status" value="1"/>
</dbReference>
<evidence type="ECO:0000256" key="5">
    <source>
        <dbReference type="ARBA" id="ARBA00023242"/>
    </source>
</evidence>
<keyword evidence="2" id="KW-0479">Metal-binding</keyword>
<feature type="region of interest" description="Disordered" evidence="7">
    <location>
        <begin position="269"/>
        <end position="344"/>
    </location>
</feature>
<dbReference type="STRING" id="90262.A0A1X2IMK9"/>
<dbReference type="Gene3D" id="3.30.50.10">
    <property type="entry name" value="Erythroid Transcription Factor GATA-1, subunit A"/>
    <property type="match status" value="1"/>
</dbReference>
<dbReference type="GO" id="GO:0000978">
    <property type="term" value="F:RNA polymerase II cis-regulatory region sequence-specific DNA binding"/>
    <property type="evidence" value="ECO:0007669"/>
    <property type="project" value="TreeGrafter"/>
</dbReference>
<dbReference type="InterPro" id="IPR039355">
    <property type="entry name" value="Transcription_factor_GATA"/>
</dbReference>
<dbReference type="SMART" id="SM00401">
    <property type="entry name" value="ZnF_GATA"/>
    <property type="match status" value="1"/>
</dbReference>
<keyword evidence="4" id="KW-0862">Zinc</keyword>
<dbReference type="GO" id="GO:0000122">
    <property type="term" value="P:negative regulation of transcription by RNA polymerase II"/>
    <property type="evidence" value="ECO:0007669"/>
    <property type="project" value="TreeGrafter"/>
</dbReference>
<feature type="compositionally biased region" description="Low complexity" evidence="7">
    <location>
        <begin position="167"/>
        <end position="176"/>
    </location>
</feature>
<evidence type="ECO:0000256" key="4">
    <source>
        <dbReference type="ARBA" id="ARBA00022833"/>
    </source>
</evidence>
<evidence type="ECO:0000256" key="6">
    <source>
        <dbReference type="PROSITE-ProRule" id="PRU00094"/>
    </source>
</evidence>
<dbReference type="FunFam" id="3.30.50.10:FF:000007">
    <property type="entry name" value="Nitrogen regulatory AreA, N-terminal"/>
    <property type="match status" value="1"/>
</dbReference>
<dbReference type="PANTHER" id="PTHR10071">
    <property type="entry name" value="TRANSCRIPTION FACTOR GATA FAMILY MEMBER"/>
    <property type="match status" value="1"/>
</dbReference>
<keyword evidence="3 6" id="KW-0863">Zinc-finger</keyword>
<dbReference type="GO" id="GO:0000981">
    <property type="term" value="F:DNA-binding transcription factor activity, RNA polymerase II-specific"/>
    <property type="evidence" value="ECO:0007669"/>
    <property type="project" value="TreeGrafter"/>
</dbReference>
<dbReference type="PROSITE" id="PS50114">
    <property type="entry name" value="GATA_ZN_FINGER_2"/>
    <property type="match status" value="1"/>
</dbReference>
<evidence type="ECO:0000256" key="2">
    <source>
        <dbReference type="ARBA" id="ARBA00022723"/>
    </source>
</evidence>
<dbReference type="PROSITE" id="PS00344">
    <property type="entry name" value="GATA_ZN_FINGER_1"/>
    <property type="match status" value="1"/>
</dbReference>
<evidence type="ECO:0000313" key="9">
    <source>
        <dbReference type="EMBL" id="ORZ19009.1"/>
    </source>
</evidence>
<dbReference type="InterPro" id="IPR000679">
    <property type="entry name" value="Znf_GATA"/>
</dbReference>
<comment type="caution">
    <text evidence="9">The sequence shown here is derived from an EMBL/GenBank/DDBJ whole genome shotgun (WGS) entry which is preliminary data.</text>
</comment>
<dbReference type="Pfam" id="PF00320">
    <property type="entry name" value="GATA"/>
    <property type="match status" value="1"/>
</dbReference>
<dbReference type="GO" id="GO:0008270">
    <property type="term" value="F:zinc ion binding"/>
    <property type="evidence" value="ECO:0007669"/>
    <property type="project" value="UniProtKB-KW"/>
</dbReference>
<proteinExistence type="predicted"/>
<dbReference type="GO" id="GO:0045944">
    <property type="term" value="P:positive regulation of transcription by RNA polymerase II"/>
    <property type="evidence" value="ECO:0007669"/>
    <property type="project" value="TreeGrafter"/>
</dbReference>
<organism evidence="9 10">
    <name type="scientific">Absidia repens</name>
    <dbReference type="NCBI Taxonomy" id="90262"/>
    <lineage>
        <taxon>Eukaryota</taxon>
        <taxon>Fungi</taxon>
        <taxon>Fungi incertae sedis</taxon>
        <taxon>Mucoromycota</taxon>
        <taxon>Mucoromycotina</taxon>
        <taxon>Mucoromycetes</taxon>
        <taxon>Mucorales</taxon>
        <taxon>Cunninghamellaceae</taxon>
        <taxon>Absidia</taxon>
    </lineage>
</organism>
<feature type="compositionally biased region" description="Basic and acidic residues" evidence="7">
    <location>
        <begin position="141"/>
        <end position="154"/>
    </location>
</feature>
<dbReference type="SUPFAM" id="SSF57716">
    <property type="entry name" value="Glucocorticoid receptor-like (DNA-binding domain)"/>
    <property type="match status" value="1"/>
</dbReference>
<dbReference type="OrthoDB" id="515401at2759"/>
<comment type="subcellular location">
    <subcellularLocation>
        <location evidence="1">Nucleus</location>
    </subcellularLocation>
</comment>
<dbReference type="GO" id="GO:0005634">
    <property type="term" value="C:nucleus"/>
    <property type="evidence" value="ECO:0007669"/>
    <property type="project" value="UniProtKB-SubCell"/>
</dbReference>
<dbReference type="PRINTS" id="PR00619">
    <property type="entry name" value="GATAZNFINGER"/>
</dbReference>
<gene>
    <name evidence="9" type="ORF">BCR42DRAFT_412038</name>
</gene>
<feature type="compositionally biased region" description="Basic residues" evidence="7">
    <location>
        <begin position="121"/>
        <end position="131"/>
    </location>
</feature>
<feature type="compositionally biased region" description="Low complexity" evidence="7">
    <location>
        <begin position="208"/>
        <end position="217"/>
    </location>
</feature>
<dbReference type="Proteomes" id="UP000193560">
    <property type="component" value="Unassembled WGS sequence"/>
</dbReference>
<feature type="region of interest" description="Disordered" evidence="7">
    <location>
        <begin position="121"/>
        <end position="176"/>
    </location>
</feature>
<dbReference type="AlphaFoldDB" id="A0A1X2IMK9"/>
<feature type="domain" description="GATA-type" evidence="8">
    <location>
        <begin position="81"/>
        <end position="129"/>
    </location>
</feature>
<evidence type="ECO:0000256" key="1">
    <source>
        <dbReference type="ARBA" id="ARBA00004123"/>
    </source>
</evidence>
<evidence type="ECO:0000313" key="10">
    <source>
        <dbReference type="Proteomes" id="UP000193560"/>
    </source>
</evidence>
<dbReference type="InterPro" id="IPR013088">
    <property type="entry name" value="Znf_NHR/GATA"/>
</dbReference>
<keyword evidence="10" id="KW-1185">Reference proteome</keyword>
<feature type="region of interest" description="Disordered" evidence="7">
    <location>
        <begin position="188"/>
        <end position="217"/>
    </location>
</feature>
<accession>A0A1X2IMK9</accession>
<keyword evidence="5" id="KW-0539">Nucleus</keyword>
<dbReference type="CDD" id="cd00202">
    <property type="entry name" value="ZnF_GATA"/>
    <property type="match status" value="1"/>
</dbReference>
<dbReference type="EMBL" id="MCGE01000008">
    <property type="protein sequence ID" value="ORZ19009.1"/>
    <property type="molecule type" value="Genomic_DNA"/>
</dbReference>
<evidence type="ECO:0000256" key="3">
    <source>
        <dbReference type="ARBA" id="ARBA00022771"/>
    </source>
</evidence>
<reference evidence="9 10" key="1">
    <citation type="submission" date="2016-07" db="EMBL/GenBank/DDBJ databases">
        <title>Pervasive Adenine N6-methylation of Active Genes in Fungi.</title>
        <authorList>
            <consortium name="DOE Joint Genome Institute"/>
            <person name="Mondo S.J."/>
            <person name="Dannebaum R.O."/>
            <person name="Kuo R.C."/>
            <person name="Labutti K."/>
            <person name="Haridas S."/>
            <person name="Kuo A."/>
            <person name="Salamov A."/>
            <person name="Ahrendt S.R."/>
            <person name="Lipzen A."/>
            <person name="Sullivan W."/>
            <person name="Andreopoulos W.B."/>
            <person name="Clum A."/>
            <person name="Lindquist E."/>
            <person name="Daum C."/>
            <person name="Ramamoorthy G.K."/>
            <person name="Gryganskyi A."/>
            <person name="Culley D."/>
            <person name="Magnuson J.K."/>
            <person name="James T.Y."/>
            <person name="O'Malley M.A."/>
            <person name="Stajich J.E."/>
            <person name="Spatafora J.W."/>
            <person name="Visel A."/>
            <person name="Grigoriev I.V."/>
        </authorList>
    </citation>
    <scope>NUCLEOTIDE SEQUENCE [LARGE SCALE GENOMIC DNA]</scope>
    <source>
        <strain evidence="9 10">NRRL 1336</strain>
    </source>
</reference>
<sequence>MMAPVRQRSLTRCVQCHASFRPLVWGRETGQGPMCDTCGDNVHSSGTTPISTPLPVLHSNMDASTTTTVNAPTFGALDVAECFNCHTTTTPLWRRDATGQTICNACGLYYKLHNVHRPATMKRNVIRRRKRVSDDQQQNSIKDEHGQKKTKVDNDMALSEQRHHRSPSTSTSPSPRLKMEHLLDHYHHHHQPSDKYIPTPSASPTLSQQQQRQQQYYQHQDHLLFSLEGGEIKKPYDYPEDKKRKRQALQEDIAQLTRLLSDKVQALTRLDEEDNNNNHHNGGSATATGRRMEDEDRVLPSSASSVSSLTTTASSYPPTPPTTTQNGDHRDDEEIAQSLLSLASPHSHLRLPPISTMSSSLKPSLFASV</sequence>
<name>A0A1X2IMK9_9FUNG</name>
<evidence type="ECO:0000256" key="7">
    <source>
        <dbReference type="SAM" id="MobiDB-lite"/>
    </source>
</evidence>